<feature type="compositionally biased region" description="Basic and acidic residues" evidence="1">
    <location>
        <begin position="213"/>
        <end position="224"/>
    </location>
</feature>
<feature type="compositionally biased region" description="Polar residues" evidence="1">
    <location>
        <begin position="333"/>
        <end position="342"/>
    </location>
</feature>
<feature type="compositionally biased region" description="Basic and acidic residues" evidence="1">
    <location>
        <begin position="778"/>
        <end position="787"/>
    </location>
</feature>
<accession>A0ABQ7PZ93</accession>
<dbReference type="EMBL" id="JAHIBW010000025">
    <property type="protein sequence ID" value="KAG7297814.1"/>
    <property type="molecule type" value="Genomic_DNA"/>
</dbReference>
<dbReference type="Pfam" id="PF04037">
    <property type="entry name" value="DUF382"/>
    <property type="match status" value="1"/>
</dbReference>
<comment type="caution">
    <text evidence="3">The sequence shown here is derived from an EMBL/GenBank/DDBJ whole genome shotgun (WGS) entry which is preliminary data.</text>
</comment>
<feature type="region of interest" description="Disordered" evidence="1">
    <location>
        <begin position="387"/>
        <end position="414"/>
    </location>
</feature>
<reference evidence="3 4" key="1">
    <citation type="submission" date="2021-06" db="EMBL/GenBank/DDBJ databases">
        <title>A haploid diamondback moth (Plutella xylostella L.) genome assembly resolves 31 chromosomes and identifies a diamide resistance mutation.</title>
        <authorList>
            <person name="Ward C.M."/>
            <person name="Perry K.D."/>
            <person name="Baker G."/>
            <person name="Powis K."/>
            <person name="Heckel D.G."/>
            <person name="Baxter S.W."/>
        </authorList>
    </citation>
    <scope>NUCLEOTIDE SEQUENCE [LARGE SCALE GENOMIC DNA]</scope>
    <source>
        <strain evidence="3 4">LV</strain>
        <tissue evidence="3">Single pupa</tissue>
    </source>
</reference>
<dbReference type="Proteomes" id="UP000823941">
    <property type="component" value="Chromosome 25"/>
</dbReference>
<organism evidence="3 4">
    <name type="scientific">Plutella xylostella</name>
    <name type="common">Diamondback moth</name>
    <name type="synonym">Plutella maculipennis</name>
    <dbReference type="NCBI Taxonomy" id="51655"/>
    <lineage>
        <taxon>Eukaryota</taxon>
        <taxon>Metazoa</taxon>
        <taxon>Ecdysozoa</taxon>
        <taxon>Arthropoda</taxon>
        <taxon>Hexapoda</taxon>
        <taxon>Insecta</taxon>
        <taxon>Pterygota</taxon>
        <taxon>Neoptera</taxon>
        <taxon>Endopterygota</taxon>
        <taxon>Lepidoptera</taxon>
        <taxon>Glossata</taxon>
        <taxon>Ditrysia</taxon>
        <taxon>Yponomeutoidea</taxon>
        <taxon>Plutellidae</taxon>
        <taxon>Plutella</taxon>
    </lineage>
</organism>
<evidence type="ECO:0000313" key="4">
    <source>
        <dbReference type="Proteomes" id="UP000823941"/>
    </source>
</evidence>
<feature type="compositionally biased region" description="Basic and acidic residues" evidence="1">
    <location>
        <begin position="323"/>
        <end position="332"/>
    </location>
</feature>
<feature type="compositionally biased region" description="Acidic residues" evidence="1">
    <location>
        <begin position="184"/>
        <end position="193"/>
    </location>
</feature>
<feature type="compositionally biased region" description="Pro residues" evidence="1">
    <location>
        <begin position="19"/>
        <end position="51"/>
    </location>
</feature>
<feature type="region of interest" description="Disordered" evidence="1">
    <location>
        <begin position="865"/>
        <end position="913"/>
    </location>
</feature>
<feature type="compositionally biased region" description="Basic and acidic residues" evidence="1">
    <location>
        <begin position="233"/>
        <end position="244"/>
    </location>
</feature>
<feature type="compositionally biased region" description="Basic and acidic residues" evidence="1">
    <location>
        <begin position="865"/>
        <end position="888"/>
    </location>
</feature>
<feature type="compositionally biased region" description="Acidic residues" evidence="1">
    <location>
        <begin position="273"/>
        <end position="287"/>
    </location>
</feature>
<dbReference type="InterPro" id="IPR007180">
    <property type="entry name" value="DUF382"/>
</dbReference>
<dbReference type="PANTHER" id="PTHR12785:SF6">
    <property type="entry name" value="SPLICING FACTOR 3B SUBUNIT 2"/>
    <property type="match status" value="1"/>
</dbReference>
<dbReference type="InterPro" id="IPR006568">
    <property type="entry name" value="PSP_pro-rich"/>
</dbReference>
<keyword evidence="4" id="KW-1185">Reference proteome</keyword>
<feature type="compositionally biased region" description="Low complexity" evidence="1">
    <location>
        <begin position="1"/>
        <end position="18"/>
    </location>
</feature>
<feature type="compositionally biased region" description="Basic and acidic residues" evidence="1">
    <location>
        <begin position="168"/>
        <end position="183"/>
    </location>
</feature>
<feature type="compositionally biased region" description="Basic and acidic residues" evidence="1">
    <location>
        <begin position="387"/>
        <end position="409"/>
    </location>
</feature>
<feature type="domain" description="PSP proline-rich" evidence="2">
    <location>
        <begin position="582"/>
        <end position="616"/>
    </location>
</feature>
<evidence type="ECO:0000313" key="3">
    <source>
        <dbReference type="EMBL" id="KAG7297814.1"/>
    </source>
</evidence>
<feature type="compositionally biased region" description="Pro residues" evidence="1">
    <location>
        <begin position="88"/>
        <end position="111"/>
    </location>
</feature>
<proteinExistence type="predicted"/>
<dbReference type="PANTHER" id="PTHR12785">
    <property type="entry name" value="SPLICING FACTOR 3B"/>
    <property type="match status" value="1"/>
</dbReference>
<feature type="compositionally biased region" description="Pro residues" evidence="1">
    <location>
        <begin position="67"/>
        <end position="80"/>
    </location>
</feature>
<feature type="compositionally biased region" description="Basic residues" evidence="1">
    <location>
        <begin position="307"/>
        <end position="322"/>
    </location>
</feature>
<feature type="region of interest" description="Disordered" evidence="1">
    <location>
        <begin position="729"/>
        <end position="796"/>
    </location>
</feature>
<feature type="region of interest" description="Disordered" evidence="1">
    <location>
        <begin position="1"/>
        <end position="350"/>
    </location>
</feature>
<feature type="compositionally biased region" description="Basic and acidic residues" evidence="1">
    <location>
        <begin position="903"/>
        <end position="913"/>
    </location>
</feature>
<evidence type="ECO:0000259" key="2">
    <source>
        <dbReference type="SMART" id="SM00581"/>
    </source>
</evidence>
<dbReference type="Pfam" id="PF04046">
    <property type="entry name" value="PSP"/>
    <property type="match status" value="2"/>
</dbReference>
<feature type="compositionally biased region" description="Acidic residues" evidence="1">
    <location>
        <begin position="730"/>
        <end position="745"/>
    </location>
</feature>
<dbReference type="InterPro" id="IPR052584">
    <property type="entry name" value="U2_snRNP_Complex_Component"/>
</dbReference>
<protein>
    <recommendedName>
        <fullName evidence="2">PSP proline-rich domain-containing protein</fullName>
    </recommendedName>
</protein>
<feature type="domain" description="PSP proline-rich" evidence="2">
    <location>
        <begin position="621"/>
        <end position="679"/>
    </location>
</feature>
<name>A0ABQ7PZ93_PLUXY</name>
<sequence>MEGPPGTGPNNDGTMVPPGVGPPPGLAGFPAMPPPPPGALLPGNMPPPSMGPPGSMGPPVNTSGAPPVMPPPPGMGPPPNMMGMGPPGMGPPPPGMGPPPPGMGPPPPGMGPPGSFQGPPGMGPPMGPPMMRGNIKDMGPPGMGPPLNMAPPGMGRGWEGQGPPPGWGRRDGPPGWDDDRRDENEQEDNEEDTSVPPPPQPSALPSLLTMKIDTPEEFRNKPPRPEGLVLPKALEEALAYKDQRQAALGDDSQQDEDDNQPEAPPAPVISTEYDAEEDEGDSDDDNIPDAPQPPVISKQDTQANKATKNKRKKKKKKAAKQKRKEEALKKQVDLNTSDASKNSSDKENVKEAEIEYVQESIAFHELEPMYRQFHRVLEAFKLTERADEPAADAPGKEAKPASKAPEKVQDQFAVDEEAVEKNAADEKERMSKRKLKKLSRLSVAELKQLVSRPDVVEMYDVTARDPRLLAQLKAHRNTVQVPRHWCYKRKYLQGKRGIEKPPFDLPDFIKKTGIMEMRASLQDKEETKTLKAKMRERARPKLGKIDIDYQKLHDAFFKWQTKPRMTIHGDLYYEGKEFETRLREKKPGDLSEELRTALGMPVGPGSQKSERCEGKEFETRLREKKPGDLSEELRTALGMPVGPGSQKVPPPWLIAQQRYGPPPSYPNLKIPGLNAPIPEGCAFGYHAGGWGKPPVDELGKPLYGDVFGHTASGHDDGEDQEVDRTMWGELESESEEESEEEEESSEGEKEAEAEAGGEGLATPLGLASVPGLETPDTIELRKNKFDTDLEGGDTPSLYQVLPERRVGLAPGLMASTHVYDINAANPGKRSTATAGAVSADGGGVEVALDPSELELEPEAVAARYERQMREQRPAPKDDLSDMLHDHVARQKNKRKRQQNTDSKQAKKYKEFKF</sequence>
<gene>
    <name evidence="3" type="ORF">JYU34_018557</name>
</gene>
<dbReference type="SMART" id="SM00581">
    <property type="entry name" value="PSP"/>
    <property type="match status" value="2"/>
</dbReference>
<evidence type="ECO:0000256" key="1">
    <source>
        <dbReference type="SAM" id="MobiDB-lite"/>
    </source>
</evidence>